<dbReference type="STRING" id="522772.Dacet_2071"/>
<organism evidence="8 9">
    <name type="scientific">Denitrovibrio acetiphilus (strain DSM 12809 / NBRC 114555 / N2460)</name>
    <dbReference type="NCBI Taxonomy" id="522772"/>
    <lineage>
        <taxon>Bacteria</taxon>
        <taxon>Pseudomonadati</taxon>
        <taxon>Deferribacterota</taxon>
        <taxon>Deferribacteres</taxon>
        <taxon>Deferribacterales</taxon>
        <taxon>Geovibrionaceae</taxon>
        <taxon>Denitrovibrio</taxon>
    </lineage>
</organism>
<dbReference type="SUPFAM" id="SSF46626">
    <property type="entry name" value="Cytochrome c"/>
    <property type="match status" value="1"/>
</dbReference>
<protein>
    <recommendedName>
        <fullName evidence="7">Cytochrome c domain-containing protein</fullName>
    </recommendedName>
</protein>
<dbReference type="Gene3D" id="1.10.760.10">
    <property type="entry name" value="Cytochrome c-like domain"/>
    <property type="match status" value="1"/>
</dbReference>
<evidence type="ECO:0000259" key="7">
    <source>
        <dbReference type="PROSITE" id="PS51007"/>
    </source>
</evidence>
<keyword evidence="1 4" id="KW-0349">Heme</keyword>
<evidence type="ECO:0000256" key="1">
    <source>
        <dbReference type="ARBA" id="ARBA00022617"/>
    </source>
</evidence>
<dbReference type="AlphaFoldDB" id="D4H1S4"/>
<dbReference type="Proteomes" id="UP000002012">
    <property type="component" value="Chromosome"/>
</dbReference>
<evidence type="ECO:0000256" key="3">
    <source>
        <dbReference type="ARBA" id="ARBA00023004"/>
    </source>
</evidence>
<evidence type="ECO:0000256" key="6">
    <source>
        <dbReference type="SAM" id="SignalP"/>
    </source>
</evidence>
<dbReference type="PROSITE" id="PS51007">
    <property type="entry name" value="CYTC"/>
    <property type="match status" value="1"/>
</dbReference>
<evidence type="ECO:0000313" key="8">
    <source>
        <dbReference type="EMBL" id="ADD68834.1"/>
    </source>
</evidence>
<keyword evidence="5" id="KW-1133">Transmembrane helix</keyword>
<proteinExistence type="predicted"/>
<reference evidence="8 9" key="1">
    <citation type="journal article" date="2010" name="Stand. Genomic Sci.">
        <title>Complete genome sequence of Denitrovibrio acetiphilus type strain (N2460).</title>
        <authorList>
            <person name="Kiss H."/>
            <person name="Lang E."/>
            <person name="Lapidus A."/>
            <person name="Copeland A."/>
            <person name="Nolan M."/>
            <person name="Glavina Del Rio T."/>
            <person name="Chen F."/>
            <person name="Lucas S."/>
            <person name="Tice H."/>
            <person name="Cheng J.F."/>
            <person name="Han C."/>
            <person name="Goodwin L."/>
            <person name="Pitluck S."/>
            <person name="Liolios K."/>
            <person name="Pati A."/>
            <person name="Ivanova N."/>
            <person name="Mavromatis K."/>
            <person name="Chen A."/>
            <person name="Palaniappan K."/>
            <person name="Land M."/>
            <person name="Hauser L."/>
            <person name="Chang Y.J."/>
            <person name="Jeffries C.D."/>
            <person name="Detter J.C."/>
            <person name="Brettin T."/>
            <person name="Spring S."/>
            <person name="Rohde M."/>
            <person name="Goker M."/>
            <person name="Woyke T."/>
            <person name="Bristow J."/>
            <person name="Eisen J.A."/>
            <person name="Markowitz V."/>
            <person name="Hugenholtz P."/>
            <person name="Kyrpides N.C."/>
            <person name="Klenk H.P."/>
        </authorList>
    </citation>
    <scope>NUCLEOTIDE SEQUENCE [LARGE SCALE GENOMIC DNA]</scope>
    <source>
        <strain evidence="9">DSM 12809 / NBRC 114555 / N2460</strain>
    </source>
</reference>
<feature type="signal peptide" evidence="6">
    <location>
        <begin position="1"/>
        <end position="21"/>
    </location>
</feature>
<keyword evidence="3 4" id="KW-0408">Iron</keyword>
<evidence type="ECO:0000313" key="9">
    <source>
        <dbReference type="Proteomes" id="UP000002012"/>
    </source>
</evidence>
<accession>D4H1S4</accession>
<dbReference type="GO" id="GO:0009055">
    <property type="term" value="F:electron transfer activity"/>
    <property type="evidence" value="ECO:0007669"/>
    <property type="project" value="InterPro"/>
</dbReference>
<dbReference type="eggNOG" id="COG2010">
    <property type="taxonomic scope" value="Bacteria"/>
</dbReference>
<gene>
    <name evidence="8" type="ordered locus">Dacet_2071</name>
</gene>
<feature type="chain" id="PRO_5003058170" description="Cytochrome c domain-containing protein" evidence="6">
    <location>
        <begin position="22"/>
        <end position="147"/>
    </location>
</feature>
<feature type="domain" description="Cytochrome c" evidence="7">
    <location>
        <begin position="15"/>
        <end position="106"/>
    </location>
</feature>
<keyword evidence="6" id="KW-0732">Signal</keyword>
<evidence type="ECO:0000256" key="4">
    <source>
        <dbReference type="PROSITE-ProRule" id="PRU00433"/>
    </source>
</evidence>
<dbReference type="EMBL" id="CP001968">
    <property type="protein sequence ID" value="ADD68834.1"/>
    <property type="molecule type" value="Genomic_DNA"/>
</dbReference>
<dbReference type="PaxDb" id="522772-Dacet_2071"/>
<keyword evidence="9" id="KW-1185">Reference proteome</keyword>
<evidence type="ECO:0000256" key="2">
    <source>
        <dbReference type="ARBA" id="ARBA00022723"/>
    </source>
</evidence>
<sequence precursor="true">MRKIIFLITLAVLGAATCAWADIFGKPFSDGSPSCTTCHSVAAGGYSISTWGPDLSSLYIDMGEDAEVIADFIKASGIEPMDAVYADSDIPDEEIQALVQAFAGLNPDEASVEGGSNILISAFALFLILLFIGRLVFRSNTQLEENK</sequence>
<dbReference type="KEGG" id="dap:Dacet_2071"/>
<dbReference type="InterPro" id="IPR036909">
    <property type="entry name" value="Cyt_c-like_dom_sf"/>
</dbReference>
<evidence type="ECO:0000256" key="5">
    <source>
        <dbReference type="SAM" id="Phobius"/>
    </source>
</evidence>
<keyword evidence="2 4" id="KW-0479">Metal-binding</keyword>
<dbReference type="GO" id="GO:0020037">
    <property type="term" value="F:heme binding"/>
    <property type="evidence" value="ECO:0007669"/>
    <property type="project" value="InterPro"/>
</dbReference>
<dbReference type="RefSeq" id="WP_013011338.1">
    <property type="nucleotide sequence ID" value="NC_013943.1"/>
</dbReference>
<name>D4H1S4_DENA2</name>
<dbReference type="OrthoDB" id="9805828at2"/>
<keyword evidence="5" id="KW-0472">Membrane</keyword>
<keyword evidence="5" id="KW-0812">Transmembrane</keyword>
<dbReference type="InterPro" id="IPR009056">
    <property type="entry name" value="Cyt_c-like_dom"/>
</dbReference>
<dbReference type="HOGENOM" id="CLU_1793303_0_0_0"/>
<dbReference type="InParanoid" id="D4H1S4"/>
<feature type="transmembrane region" description="Helical" evidence="5">
    <location>
        <begin position="118"/>
        <end position="137"/>
    </location>
</feature>
<dbReference type="GO" id="GO:0046872">
    <property type="term" value="F:metal ion binding"/>
    <property type="evidence" value="ECO:0007669"/>
    <property type="project" value="UniProtKB-KW"/>
</dbReference>